<evidence type="ECO:0000256" key="5">
    <source>
        <dbReference type="ARBA" id="ARBA00023136"/>
    </source>
</evidence>
<evidence type="ECO:0000256" key="3">
    <source>
        <dbReference type="ARBA" id="ARBA00022692"/>
    </source>
</evidence>
<accession>A0A9W6X040</accession>
<evidence type="ECO:0000256" key="4">
    <source>
        <dbReference type="ARBA" id="ARBA00022989"/>
    </source>
</evidence>
<feature type="domain" description="ABC transporter" evidence="6">
    <location>
        <begin position="86"/>
        <end position="324"/>
    </location>
</feature>
<organism evidence="7 8">
    <name type="scientific">Phytophthora lilii</name>
    <dbReference type="NCBI Taxonomy" id="2077276"/>
    <lineage>
        <taxon>Eukaryota</taxon>
        <taxon>Sar</taxon>
        <taxon>Stramenopiles</taxon>
        <taxon>Oomycota</taxon>
        <taxon>Peronosporomycetes</taxon>
        <taxon>Peronosporales</taxon>
        <taxon>Peronosporaceae</taxon>
        <taxon>Phytophthora</taxon>
    </lineage>
</organism>
<keyword evidence="3" id="KW-0812">Transmembrane</keyword>
<dbReference type="PANTHER" id="PTHR19241">
    <property type="entry name" value="ATP-BINDING CASSETTE TRANSPORTER"/>
    <property type="match status" value="1"/>
</dbReference>
<keyword evidence="5" id="KW-0472">Membrane</keyword>
<comment type="subcellular location">
    <subcellularLocation>
        <location evidence="1">Membrane</location>
        <topology evidence="1">Multi-pass membrane protein</topology>
    </subcellularLocation>
</comment>
<protein>
    <submittedName>
        <fullName evidence="7">Unnamed protein product</fullName>
    </submittedName>
</protein>
<evidence type="ECO:0000256" key="2">
    <source>
        <dbReference type="ARBA" id="ARBA00022448"/>
    </source>
</evidence>
<evidence type="ECO:0000256" key="1">
    <source>
        <dbReference type="ARBA" id="ARBA00004141"/>
    </source>
</evidence>
<dbReference type="InterPro" id="IPR043926">
    <property type="entry name" value="ABCG_dom"/>
</dbReference>
<dbReference type="GO" id="GO:0016887">
    <property type="term" value="F:ATP hydrolysis activity"/>
    <property type="evidence" value="ECO:0007669"/>
    <property type="project" value="InterPro"/>
</dbReference>
<dbReference type="Gene3D" id="3.40.50.300">
    <property type="entry name" value="P-loop containing nucleotide triphosphate hydrolases"/>
    <property type="match status" value="1"/>
</dbReference>
<dbReference type="OrthoDB" id="77750at2759"/>
<evidence type="ECO:0000313" key="8">
    <source>
        <dbReference type="Proteomes" id="UP001165083"/>
    </source>
</evidence>
<dbReference type="GO" id="GO:0005524">
    <property type="term" value="F:ATP binding"/>
    <property type="evidence" value="ECO:0007669"/>
    <property type="project" value="InterPro"/>
</dbReference>
<dbReference type="InterPro" id="IPR003439">
    <property type="entry name" value="ABC_transporter-like_ATP-bd"/>
</dbReference>
<dbReference type="Proteomes" id="UP001165083">
    <property type="component" value="Unassembled WGS sequence"/>
</dbReference>
<keyword evidence="4" id="KW-1133">Transmembrane helix</keyword>
<dbReference type="InterPro" id="IPR027417">
    <property type="entry name" value="P-loop_NTPase"/>
</dbReference>
<dbReference type="PROSITE" id="PS50893">
    <property type="entry name" value="ABC_TRANSPORTER_2"/>
    <property type="match status" value="1"/>
</dbReference>
<dbReference type="SUPFAM" id="SSF52540">
    <property type="entry name" value="P-loop containing nucleoside triphosphate hydrolases"/>
    <property type="match status" value="1"/>
</dbReference>
<reference evidence="7" key="1">
    <citation type="submission" date="2023-04" db="EMBL/GenBank/DDBJ databases">
        <title>Phytophthora lilii NBRC 32176.</title>
        <authorList>
            <person name="Ichikawa N."/>
            <person name="Sato H."/>
            <person name="Tonouchi N."/>
        </authorList>
    </citation>
    <scope>NUCLEOTIDE SEQUENCE</scope>
    <source>
        <strain evidence="7">NBRC 32176</strain>
    </source>
</reference>
<comment type="caution">
    <text evidence="7">The sequence shown here is derived from an EMBL/GenBank/DDBJ whole genome shotgun (WGS) entry which is preliminary data.</text>
</comment>
<name>A0A9W6X040_9STRA</name>
<evidence type="ECO:0000259" key="6">
    <source>
        <dbReference type="PROSITE" id="PS50893"/>
    </source>
</evidence>
<dbReference type="EMBL" id="BSXW01000504">
    <property type="protein sequence ID" value="GMF24121.1"/>
    <property type="molecule type" value="Genomic_DNA"/>
</dbReference>
<keyword evidence="8" id="KW-1185">Reference proteome</keyword>
<dbReference type="Pfam" id="PF00005">
    <property type="entry name" value="ABC_tran"/>
    <property type="match status" value="1"/>
</dbReference>
<dbReference type="GO" id="GO:0140359">
    <property type="term" value="F:ABC-type transporter activity"/>
    <property type="evidence" value="ECO:0007669"/>
    <property type="project" value="InterPro"/>
</dbReference>
<gene>
    <name evidence="7" type="ORF">Plil01_000984300</name>
</gene>
<proteinExistence type="predicted"/>
<dbReference type="GO" id="GO:0016020">
    <property type="term" value="C:membrane"/>
    <property type="evidence" value="ECO:0007669"/>
    <property type="project" value="UniProtKB-SubCell"/>
</dbReference>
<dbReference type="AlphaFoldDB" id="A0A9W6X040"/>
<keyword evidence="2" id="KW-0813">Transport</keyword>
<sequence>MDPPIALGEPLAPTIEYRNGKTMMASGALALHDHVATRMETALGKALPQVEVRFENVSITADIVVKDKSETTTGLPTLSNELMAGLRSLAAKKHTVKKHILKNVSGVLKPGTITLVLGQPGPGKSSLLKLLSGRFPNGKNVTLDGAVTYNGYPFSEFRKNLPQFTSYVSQRDKHYPALSVKETLEFAHACNGGGLSKSEESHVTNGTDAENKAALEAARAMYQHHPEIVSTNWALTFVRTRYVIMMDEISTGLDSASTFDIIATQRSLAKKFRKTVVISLLQPSPEVYSLFDSVVLLNEGQVMYNGPRTEALNYFHGLGFECPSHRDEADFLLDLGTKKQTQYEINPLSRSTRSISEFCCSFPAIWYF</sequence>
<evidence type="ECO:0000313" key="7">
    <source>
        <dbReference type="EMBL" id="GMF24121.1"/>
    </source>
</evidence>
<dbReference type="Pfam" id="PF19055">
    <property type="entry name" value="ABC2_membrane_7"/>
    <property type="match status" value="1"/>
</dbReference>